<name>A0A9P7AB10_9AGAM</name>
<dbReference type="RefSeq" id="XP_041153175.1">
    <property type="nucleotide sequence ID" value="XM_041304463.1"/>
</dbReference>
<evidence type="ECO:0000313" key="2">
    <source>
        <dbReference type="EMBL" id="KAG1785692.1"/>
    </source>
</evidence>
<feature type="region of interest" description="Disordered" evidence="1">
    <location>
        <begin position="40"/>
        <end position="106"/>
    </location>
</feature>
<dbReference type="OrthoDB" id="3201641at2759"/>
<feature type="compositionally biased region" description="Low complexity" evidence="1">
    <location>
        <begin position="221"/>
        <end position="237"/>
    </location>
</feature>
<accession>A0A9P7AB10</accession>
<feature type="compositionally biased region" description="Polar residues" evidence="1">
    <location>
        <begin position="40"/>
        <end position="64"/>
    </location>
</feature>
<sequence>MLNLSTLQTYLTQLLSPTDTIHTALLLTPEGAIVSFACSSTASGSGSDQRNTTHTVTHPSTNGHMTPPNAHASSANGHTPPPCRTPPLRGSTECSTSPHALGKAASDSGYSRTMCLHRSKDEIWILAGLSAEVWAETRGEEGVQKGMGMVESELGRIVVVPVDNTSPELQDEREPLLLLAVNGGAEADWKTMCAKAKKLGAYLAPSVNKHRGAIEASPLNRTLATTSKSRTRSTTTSPGGFLR</sequence>
<dbReference type="Gene3D" id="3.30.450.30">
    <property type="entry name" value="Dynein light chain 2a, cytoplasmic"/>
    <property type="match status" value="1"/>
</dbReference>
<comment type="caution">
    <text evidence="2">The sequence shown here is derived from an EMBL/GenBank/DDBJ whole genome shotgun (WGS) entry which is preliminary data.</text>
</comment>
<dbReference type="GeneID" id="64598227"/>
<dbReference type="EMBL" id="JABBWE010000105">
    <property type="protein sequence ID" value="KAG1785692.1"/>
    <property type="molecule type" value="Genomic_DNA"/>
</dbReference>
<proteinExistence type="predicted"/>
<gene>
    <name evidence="2" type="ORF">HD556DRAFT_1420540</name>
</gene>
<evidence type="ECO:0000256" key="1">
    <source>
        <dbReference type="SAM" id="MobiDB-lite"/>
    </source>
</evidence>
<protein>
    <submittedName>
        <fullName evidence="2">Uncharacterized protein</fullName>
    </submittedName>
</protein>
<organism evidence="2 3">
    <name type="scientific">Suillus plorans</name>
    <dbReference type="NCBI Taxonomy" id="116603"/>
    <lineage>
        <taxon>Eukaryota</taxon>
        <taxon>Fungi</taxon>
        <taxon>Dikarya</taxon>
        <taxon>Basidiomycota</taxon>
        <taxon>Agaricomycotina</taxon>
        <taxon>Agaricomycetes</taxon>
        <taxon>Agaricomycetidae</taxon>
        <taxon>Boletales</taxon>
        <taxon>Suillineae</taxon>
        <taxon>Suillaceae</taxon>
        <taxon>Suillus</taxon>
    </lineage>
</organism>
<reference evidence="2" key="1">
    <citation type="journal article" date="2020" name="New Phytol.">
        <title>Comparative genomics reveals dynamic genome evolution in host specialist ectomycorrhizal fungi.</title>
        <authorList>
            <person name="Lofgren L.A."/>
            <person name="Nguyen N.H."/>
            <person name="Vilgalys R."/>
            <person name="Ruytinx J."/>
            <person name="Liao H.L."/>
            <person name="Branco S."/>
            <person name="Kuo A."/>
            <person name="LaButti K."/>
            <person name="Lipzen A."/>
            <person name="Andreopoulos W."/>
            <person name="Pangilinan J."/>
            <person name="Riley R."/>
            <person name="Hundley H."/>
            <person name="Na H."/>
            <person name="Barry K."/>
            <person name="Grigoriev I.V."/>
            <person name="Stajich J.E."/>
            <person name="Kennedy P.G."/>
        </authorList>
    </citation>
    <scope>NUCLEOTIDE SEQUENCE</scope>
    <source>
        <strain evidence="2">S12</strain>
    </source>
</reference>
<dbReference type="AlphaFoldDB" id="A0A9P7AB10"/>
<keyword evidence="3" id="KW-1185">Reference proteome</keyword>
<evidence type="ECO:0000313" key="3">
    <source>
        <dbReference type="Proteomes" id="UP000719766"/>
    </source>
</evidence>
<feature type="region of interest" description="Disordered" evidence="1">
    <location>
        <begin position="214"/>
        <end position="243"/>
    </location>
</feature>
<dbReference type="Proteomes" id="UP000719766">
    <property type="component" value="Unassembled WGS sequence"/>
</dbReference>